<dbReference type="GO" id="GO:0046872">
    <property type="term" value="F:metal ion binding"/>
    <property type="evidence" value="ECO:0007669"/>
    <property type="project" value="UniProtKB-KW"/>
</dbReference>
<dbReference type="AlphaFoldDB" id="A0AAC9K6Q2"/>
<dbReference type="SMART" id="SM00849">
    <property type="entry name" value="Lactamase_B"/>
    <property type="match status" value="1"/>
</dbReference>
<protein>
    <submittedName>
        <fullName evidence="3">Zn-dependent hydrolase, glyoxalase II family</fullName>
    </submittedName>
</protein>
<evidence type="ECO:0000256" key="1">
    <source>
        <dbReference type="ARBA" id="ARBA00022723"/>
    </source>
</evidence>
<name>A0AAC9K6Q2_9PROT</name>
<dbReference type="GO" id="GO:0050313">
    <property type="term" value="F:sulfur dioxygenase activity"/>
    <property type="evidence" value="ECO:0007669"/>
    <property type="project" value="InterPro"/>
</dbReference>
<proteinExistence type="predicted"/>
<dbReference type="SUPFAM" id="SSF56281">
    <property type="entry name" value="Metallo-hydrolase/oxidoreductase"/>
    <property type="match status" value="1"/>
</dbReference>
<dbReference type="InterPro" id="IPR036866">
    <property type="entry name" value="RibonucZ/Hydroxyglut_hydro"/>
</dbReference>
<dbReference type="Pfam" id="PF00753">
    <property type="entry name" value="Lactamase_B"/>
    <property type="match status" value="1"/>
</dbReference>
<gene>
    <name evidence="3" type="ORF">GbCGDNIH9_0866</name>
</gene>
<accession>A0AAC9K6Q2</accession>
<dbReference type="GO" id="GO:0006749">
    <property type="term" value="P:glutathione metabolic process"/>
    <property type="evidence" value="ECO:0007669"/>
    <property type="project" value="InterPro"/>
</dbReference>
<dbReference type="PANTHER" id="PTHR43084">
    <property type="entry name" value="PERSULFIDE DIOXYGENASE ETHE1"/>
    <property type="match status" value="1"/>
</dbReference>
<dbReference type="GO" id="GO:0070813">
    <property type="term" value="P:hydrogen sulfide metabolic process"/>
    <property type="evidence" value="ECO:0007669"/>
    <property type="project" value="TreeGrafter"/>
</dbReference>
<keyword evidence="1" id="KW-0479">Metal-binding</keyword>
<reference evidence="4" key="1">
    <citation type="submission" date="2016-11" db="EMBL/GenBank/DDBJ databases">
        <title>Comparative genomic and phenotypic analysis of Granulibacter bethesdensis clinical isolates from patients with chronic granulomatous disease.</title>
        <authorList>
            <person name="Zarember K.A."/>
            <person name="Porcella S.F."/>
            <person name="Chu J."/>
            <person name="Ding L."/>
            <person name="Dahlstrom E."/>
            <person name="Barbian K."/>
            <person name="Martens C."/>
            <person name="Sykora L."/>
            <person name="Kramer S."/>
            <person name="Pettinato A.M."/>
            <person name="Hong H."/>
            <person name="Wald G."/>
            <person name="Berg L.J."/>
            <person name="Rogge L.S."/>
            <person name="Greenberg D.E."/>
            <person name="Falcone E.L."/>
            <person name="Neves J.F."/>
            <person name="Simoes M.J."/>
            <person name="Casal M."/>
            <person name="Rodriguez-Lopez F.C."/>
            <person name="Zelazny A."/>
            <person name="Gallin J.I."/>
            <person name="Holland S.M."/>
        </authorList>
    </citation>
    <scope>NUCLEOTIDE SEQUENCE [LARGE SCALE GENOMIC DNA]</scope>
    <source>
        <strain evidence="4">NIH9.1</strain>
    </source>
</reference>
<sequence>MSYINAVALSDAASAQDADAVMEISHSSMPTAPPDPVIGAACRQVVQAAQDGLCPVVQSFFDPQTHTVSHVAFDPDSKQAAIIDSVLDYDAASGRTSTGHAAMMVEWVRQNGLSVQWLIETHVHADHLSAAPWVHGQLGGTLMIGEHIRTVQNTFGDIFNEGDSFARDGSQFGCLIRDGEGFALGRIPAMALHVPGHTPADMAFIIGNTVFIGDTLFMPDYGTARADFPGGDARTLYRSIRRLLSLPAESRLFLCHDYKPSDRDHFAWETTVAAQRAHNIHVHDGVDEDSFVAMREARDATLDLPDLIIPSVQVNMRGGRLPEPEKNGVRYLKVPVNLL</sequence>
<dbReference type="CDD" id="cd07724">
    <property type="entry name" value="POD-like_MBL-fold"/>
    <property type="match status" value="1"/>
</dbReference>
<dbReference type="Gene3D" id="3.60.15.10">
    <property type="entry name" value="Ribonuclease Z/Hydroxyacylglutathione hydrolase-like"/>
    <property type="match status" value="1"/>
</dbReference>
<evidence type="ECO:0000313" key="3">
    <source>
        <dbReference type="EMBL" id="APH54121.1"/>
    </source>
</evidence>
<dbReference type="InterPro" id="IPR001279">
    <property type="entry name" value="Metallo-B-lactamas"/>
</dbReference>
<dbReference type="Proteomes" id="UP000182373">
    <property type="component" value="Chromosome"/>
</dbReference>
<dbReference type="InterPro" id="IPR044528">
    <property type="entry name" value="POD-like_MBL-fold"/>
</dbReference>
<dbReference type="PANTHER" id="PTHR43084:SF1">
    <property type="entry name" value="PERSULFIDE DIOXYGENASE ETHE1, MITOCHONDRIAL"/>
    <property type="match status" value="1"/>
</dbReference>
<organism evidence="3 4">
    <name type="scientific">Granulibacter bethesdensis</name>
    <dbReference type="NCBI Taxonomy" id="364410"/>
    <lineage>
        <taxon>Bacteria</taxon>
        <taxon>Pseudomonadati</taxon>
        <taxon>Pseudomonadota</taxon>
        <taxon>Alphaproteobacteria</taxon>
        <taxon>Acetobacterales</taxon>
        <taxon>Acetobacteraceae</taxon>
        <taxon>Granulibacter</taxon>
    </lineage>
</organism>
<evidence type="ECO:0000259" key="2">
    <source>
        <dbReference type="SMART" id="SM00849"/>
    </source>
</evidence>
<keyword evidence="3" id="KW-0378">Hydrolase</keyword>
<feature type="domain" description="Metallo-beta-lactamase" evidence="2">
    <location>
        <begin position="66"/>
        <end position="256"/>
    </location>
</feature>
<evidence type="ECO:0000313" key="4">
    <source>
        <dbReference type="Proteomes" id="UP000182373"/>
    </source>
</evidence>
<dbReference type="GO" id="GO:0016787">
    <property type="term" value="F:hydrolase activity"/>
    <property type="evidence" value="ECO:0007669"/>
    <property type="project" value="UniProtKB-KW"/>
</dbReference>
<dbReference type="InterPro" id="IPR051682">
    <property type="entry name" value="Mito_Persulfide_Diox"/>
</dbReference>
<dbReference type="EMBL" id="CP018191">
    <property type="protein sequence ID" value="APH54121.1"/>
    <property type="molecule type" value="Genomic_DNA"/>
</dbReference>